<evidence type="ECO:0000313" key="2">
    <source>
        <dbReference type="Proteomes" id="UP001631969"/>
    </source>
</evidence>
<name>A0ACC7NWT7_9BACL</name>
<gene>
    <name evidence="1" type="ORF">ACI1P1_13100</name>
</gene>
<reference evidence="1" key="1">
    <citation type="submission" date="2024-12" db="EMBL/GenBank/DDBJ databases">
        <authorList>
            <person name="Wu N."/>
        </authorList>
    </citation>
    <scope>NUCLEOTIDE SEQUENCE</scope>
    <source>
        <strain evidence="1">P15</strain>
    </source>
</reference>
<sequence>MRLLRSRYYHKLILFAVCLITLPVAAVGGFSYYRSSDTIQEKVNSSSMQLLMLTRQQVEQSLVTADNALTQFASTTILSKVLAHDVSELNRSENIQLINELREGLGRIKTYDPGPGDVQFLQLRYSWSLSTVSGFAQYGPEEREWRNMAEMNRGPHWTIGEKTIDYIKPLPVVSLDPAAVVILKIPYADISRYLMPRQDMGMPFIFDRDFHTVYDRLPLPEEELAGLPRFARLIEDTGLPEGLIPVQVGGESYNIIYTKSDYNGWTYASFISLREMTREAEAIKWFTVVVCSMVAAAGVAISLLGTRSIYTPVRRLYDQVVSPPARSKPAKGKDEFEEIGEKVRHVLLSEKRLTSELENQRKQLNDFLLLKLFLGEAQPKEVEERLEAQTAKWSAMNVIVVQIDTWEGTRYGENDRNLLLFAAGNIVAELAAPEYRLLAPIVTDQSIALLVGSPCPKEEHGLMLDNLAGNIQKMIKTYLKLQTSIGISRIFHSLSGAGRAYKEALDALDYRIKLGDESVLYMEDVSPSRHGVPEYPEKLKNELIDAIKLYERERAYGLLRQFSGEIFSNPLSHREYRMLMIVLLADLLKMLREYGELPQALFGEEKSLFNQVFELRTPDEMIQWFYERLIIPVIGALEDMKESQHRSISNELLRMIQEEYDTDLTLEECAARIHYHPDYVRHVFRREAGMPFGEYLALHRLGVAKIWLTETSMKISEIAERLQYTNAQNFIRYFRKMEGMTPGQYRNAQYDADRR</sequence>
<comment type="caution">
    <text evidence="1">The sequence shown here is derived from an EMBL/GenBank/DDBJ whole genome shotgun (WGS) entry which is preliminary data.</text>
</comment>
<protein>
    <submittedName>
        <fullName evidence="1">Helix-turn-helix domain-containing protein</fullName>
    </submittedName>
</protein>
<accession>A0ACC7NWT7</accession>
<proteinExistence type="predicted"/>
<organism evidence="1 2">
    <name type="scientific">Paenibacillus mesotrionivorans</name>
    <dbReference type="NCBI Taxonomy" id="3160968"/>
    <lineage>
        <taxon>Bacteria</taxon>
        <taxon>Bacillati</taxon>
        <taxon>Bacillota</taxon>
        <taxon>Bacilli</taxon>
        <taxon>Bacillales</taxon>
        <taxon>Paenibacillaceae</taxon>
        <taxon>Paenibacillus</taxon>
    </lineage>
</organism>
<dbReference type="Proteomes" id="UP001631969">
    <property type="component" value="Unassembled WGS sequence"/>
</dbReference>
<dbReference type="EMBL" id="JBJURJ010000007">
    <property type="protein sequence ID" value="MFM9329226.1"/>
    <property type="molecule type" value="Genomic_DNA"/>
</dbReference>
<evidence type="ECO:0000313" key="1">
    <source>
        <dbReference type="EMBL" id="MFM9329226.1"/>
    </source>
</evidence>
<keyword evidence="2" id="KW-1185">Reference proteome</keyword>